<evidence type="ECO:0000313" key="2">
    <source>
        <dbReference type="EMBL" id="OMJ82752.1"/>
    </source>
</evidence>
<evidence type="ECO:0000313" key="3">
    <source>
        <dbReference type="Proteomes" id="UP000187209"/>
    </source>
</evidence>
<comment type="caution">
    <text evidence="2">The sequence shown here is derived from an EMBL/GenBank/DDBJ whole genome shotgun (WGS) entry which is preliminary data.</text>
</comment>
<gene>
    <name evidence="2" type="ORF">SteCoe_16456</name>
</gene>
<reference evidence="2 3" key="1">
    <citation type="submission" date="2016-11" db="EMBL/GenBank/DDBJ databases">
        <title>The macronuclear genome of Stentor coeruleus: a giant cell with tiny introns.</title>
        <authorList>
            <person name="Slabodnick M."/>
            <person name="Ruby J.G."/>
            <person name="Reiff S.B."/>
            <person name="Swart E.C."/>
            <person name="Gosai S."/>
            <person name="Prabakaran S."/>
            <person name="Witkowska E."/>
            <person name="Larue G.E."/>
            <person name="Fisher S."/>
            <person name="Freeman R.M."/>
            <person name="Gunawardena J."/>
            <person name="Chu W."/>
            <person name="Stover N.A."/>
            <person name="Gregory B.D."/>
            <person name="Nowacki M."/>
            <person name="Derisi J."/>
            <person name="Roy S.W."/>
            <person name="Marshall W.F."/>
            <person name="Sood P."/>
        </authorList>
    </citation>
    <scope>NUCLEOTIDE SEQUENCE [LARGE SCALE GENOMIC DNA]</scope>
    <source>
        <strain evidence="2">WM001</strain>
    </source>
</reference>
<dbReference type="AlphaFoldDB" id="A0A1R2C156"/>
<accession>A0A1R2C156</accession>
<proteinExistence type="predicted"/>
<name>A0A1R2C156_9CILI</name>
<dbReference type="Proteomes" id="UP000187209">
    <property type="component" value="Unassembled WGS sequence"/>
</dbReference>
<protein>
    <submittedName>
        <fullName evidence="2">Uncharacterized protein</fullName>
    </submittedName>
</protein>
<keyword evidence="3" id="KW-1185">Reference proteome</keyword>
<organism evidence="2 3">
    <name type="scientific">Stentor coeruleus</name>
    <dbReference type="NCBI Taxonomy" id="5963"/>
    <lineage>
        <taxon>Eukaryota</taxon>
        <taxon>Sar</taxon>
        <taxon>Alveolata</taxon>
        <taxon>Ciliophora</taxon>
        <taxon>Postciliodesmatophora</taxon>
        <taxon>Heterotrichea</taxon>
        <taxon>Heterotrichida</taxon>
        <taxon>Stentoridae</taxon>
        <taxon>Stentor</taxon>
    </lineage>
</organism>
<evidence type="ECO:0000256" key="1">
    <source>
        <dbReference type="SAM" id="MobiDB-lite"/>
    </source>
</evidence>
<feature type="region of interest" description="Disordered" evidence="1">
    <location>
        <begin position="1"/>
        <end position="25"/>
    </location>
</feature>
<feature type="compositionally biased region" description="Basic and acidic residues" evidence="1">
    <location>
        <begin position="1"/>
        <end position="13"/>
    </location>
</feature>
<dbReference type="EMBL" id="MPUH01000328">
    <property type="protein sequence ID" value="OMJ82752.1"/>
    <property type="molecule type" value="Genomic_DNA"/>
</dbReference>
<sequence>MKKSLDKSFKNQKDSQNFDVETSDRSRVQSLQNFDHVMNCMAETCTDEDDKENRVLDIIMKNNNSCVVNDKDKDRKFYCGNLGKIYSDNNEDIEKKIKDLIEEEDVPCDEMIMNENIDFLFENSSEKSSGNLSFMYTETVESVFSTLIWQSGLMKSLSQLNGVSDYKEFKRYETMDPRIGVERQDLKCACESASMIEVGNVSIIDKAKVEIKEIGDDKSMGVELSEQNIVFETESKCTMCRLENCLVF</sequence>